<gene>
    <name evidence="1" type="ORF">IAD23_01840</name>
</gene>
<evidence type="ECO:0000313" key="2">
    <source>
        <dbReference type="Proteomes" id="UP000824125"/>
    </source>
</evidence>
<dbReference type="InterPro" id="IPR027417">
    <property type="entry name" value="P-loop_NTPase"/>
</dbReference>
<comment type="caution">
    <text evidence="1">The sequence shown here is derived from an EMBL/GenBank/DDBJ whole genome shotgun (WGS) entry which is preliminary data.</text>
</comment>
<reference evidence="1" key="2">
    <citation type="journal article" date="2021" name="PeerJ">
        <title>Extensive microbial diversity within the chicken gut microbiome revealed by metagenomics and culture.</title>
        <authorList>
            <person name="Gilroy R."/>
            <person name="Ravi A."/>
            <person name="Getino M."/>
            <person name="Pursley I."/>
            <person name="Horton D.L."/>
            <person name="Alikhan N.F."/>
            <person name="Baker D."/>
            <person name="Gharbi K."/>
            <person name="Hall N."/>
            <person name="Watson M."/>
            <person name="Adriaenssens E.M."/>
            <person name="Foster-Nyarko E."/>
            <person name="Jarju S."/>
            <person name="Secka A."/>
            <person name="Antonio M."/>
            <person name="Oren A."/>
            <person name="Chaudhuri R.R."/>
            <person name="La Ragione R."/>
            <person name="Hildebrand F."/>
            <person name="Pallen M.J."/>
        </authorList>
    </citation>
    <scope>NUCLEOTIDE SEQUENCE</scope>
    <source>
        <strain evidence="1">CHK176-6737</strain>
    </source>
</reference>
<evidence type="ECO:0000313" key="1">
    <source>
        <dbReference type="EMBL" id="HIU68684.1"/>
    </source>
</evidence>
<keyword evidence="1" id="KW-0808">Transferase</keyword>
<dbReference type="GO" id="GO:0016301">
    <property type="term" value="F:kinase activity"/>
    <property type="evidence" value="ECO:0007669"/>
    <property type="project" value="UniProtKB-KW"/>
</dbReference>
<protein>
    <submittedName>
        <fullName evidence="1">Uridine kinase</fullName>
    </submittedName>
</protein>
<accession>A0A9D1MU40</accession>
<dbReference type="EMBL" id="DVNM01000009">
    <property type="protein sequence ID" value="HIU68684.1"/>
    <property type="molecule type" value="Genomic_DNA"/>
</dbReference>
<name>A0A9D1MU40_9FIRM</name>
<dbReference type="Gene3D" id="3.40.50.300">
    <property type="entry name" value="P-loop containing nucleotide triphosphate hydrolases"/>
    <property type="match status" value="1"/>
</dbReference>
<keyword evidence="1" id="KW-0418">Kinase</keyword>
<organism evidence="1 2">
    <name type="scientific">Candidatus Scybalenecus merdavium</name>
    <dbReference type="NCBI Taxonomy" id="2840939"/>
    <lineage>
        <taxon>Bacteria</taxon>
        <taxon>Bacillati</taxon>
        <taxon>Bacillota</taxon>
        <taxon>Clostridia</taxon>
        <taxon>Eubacteriales</taxon>
        <taxon>Oscillospiraceae</taxon>
        <taxon>Oscillospiraceae incertae sedis</taxon>
        <taxon>Candidatus Scybalenecus</taxon>
    </lineage>
</organism>
<sequence>MFKVIEQAAACILETLRTDFAAKTPLRIAIDGRCAAGKSLLAECLQEKTGCTVLHMDDFYLLPNARTKERLQEPGGNVDRERFWQEVLQPLCRGEAAAYRRWDCRKQQLEPAVPIAPAPLVVTEGAYSCHPDLWDAYDLHIFLTAGLETRLARIEKRNGPEALTVFKNKWIPLEEAYFKAFSIEERCALRFCTDAQKEI</sequence>
<dbReference type="SUPFAM" id="SSF52540">
    <property type="entry name" value="P-loop containing nucleoside triphosphate hydrolases"/>
    <property type="match status" value="1"/>
</dbReference>
<dbReference type="Proteomes" id="UP000824125">
    <property type="component" value="Unassembled WGS sequence"/>
</dbReference>
<proteinExistence type="predicted"/>
<dbReference type="AlphaFoldDB" id="A0A9D1MU40"/>
<reference evidence="1" key="1">
    <citation type="submission" date="2020-10" db="EMBL/GenBank/DDBJ databases">
        <authorList>
            <person name="Gilroy R."/>
        </authorList>
    </citation>
    <scope>NUCLEOTIDE SEQUENCE</scope>
    <source>
        <strain evidence="1">CHK176-6737</strain>
    </source>
</reference>